<gene>
    <name evidence="1" type="ORF">OFLC_LOCUS11671</name>
</gene>
<sequence>MFLGISCFPLDTNKEISKYNIRDEEKAEGEQVSSSSRLFDDDIHNHLNDAAILDLSSSDDEFTGSNEKLRNGSDEIPESGDFAHWYSHESFSQPVQSSSLLKETPLITNELITSSISPDKRAPSISIVRSVSDGVCMDKKRRKRTKDEINAEKVMLHNFQ</sequence>
<reference evidence="3" key="1">
    <citation type="submission" date="2016-06" db="UniProtKB">
        <authorList>
            <consortium name="WormBaseParasite"/>
        </authorList>
    </citation>
    <scope>IDENTIFICATION</scope>
</reference>
<evidence type="ECO:0000313" key="1">
    <source>
        <dbReference type="EMBL" id="VDO78314.1"/>
    </source>
</evidence>
<name>A0A183HW04_9BILA</name>
<reference evidence="1 2" key="2">
    <citation type="submission" date="2018-11" db="EMBL/GenBank/DDBJ databases">
        <authorList>
            <consortium name="Pathogen Informatics"/>
        </authorList>
    </citation>
    <scope>NUCLEOTIDE SEQUENCE [LARGE SCALE GENOMIC DNA]</scope>
</reference>
<dbReference type="EMBL" id="UZAJ01017151">
    <property type="protein sequence ID" value="VDO78314.1"/>
    <property type="molecule type" value="Genomic_DNA"/>
</dbReference>
<dbReference type="Proteomes" id="UP000267606">
    <property type="component" value="Unassembled WGS sequence"/>
</dbReference>
<dbReference type="STRING" id="387005.A0A183HW04"/>
<dbReference type="AlphaFoldDB" id="A0A183HW04"/>
<evidence type="ECO:0000313" key="2">
    <source>
        <dbReference type="Proteomes" id="UP000267606"/>
    </source>
</evidence>
<protein>
    <submittedName>
        <fullName evidence="1 3">Uncharacterized protein</fullName>
    </submittedName>
</protein>
<dbReference type="WBParaSite" id="OFLC_0001166601-mRNA-1">
    <property type="protein sequence ID" value="OFLC_0001166601-mRNA-1"/>
    <property type="gene ID" value="OFLC_0001166601"/>
</dbReference>
<accession>A0A183HW04</accession>
<keyword evidence="2" id="KW-1185">Reference proteome</keyword>
<evidence type="ECO:0000313" key="3">
    <source>
        <dbReference type="WBParaSite" id="OFLC_0001166601-mRNA-1"/>
    </source>
</evidence>
<proteinExistence type="predicted"/>
<organism evidence="3">
    <name type="scientific">Onchocerca flexuosa</name>
    <dbReference type="NCBI Taxonomy" id="387005"/>
    <lineage>
        <taxon>Eukaryota</taxon>
        <taxon>Metazoa</taxon>
        <taxon>Ecdysozoa</taxon>
        <taxon>Nematoda</taxon>
        <taxon>Chromadorea</taxon>
        <taxon>Rhabditida</taxon>
        <taxon>Spirurina</taxon>
        <taxon>Spiruromorpha</taxon>
        <taxon>Filarioidea</taxon>
        <taxon>Onchocercidae</taxon>
        <taxon>Onchocerca</taxon>
    </lineage>
</organism>